<sequence length="231" mass="25995">MDAIFMFGVIVAGFIAFAIWGSKLNKKRQAELAAWAQDRGWEYAREDRSLVQRWPVAPFSLGRRNRPSAKNVLWGPTTSQQGQVRQALSFTYQYEVRSGSGDDSSSTSYPHHVTCIFLGQTTPVLEISPETFSAKISKALGGQDIQFESEAFNKRWRVEAQNLKFAHAIINPQMMEHLMHPQFGGVSFAFAGDCVLVFNNRPLDVVAVDPMLAICHDFIDRIPSYVLEDFS</sequence>
<dbReference type="EMBL" id="CP146203">
    <property type="protein sequence ID" value="XBH21425.1"/>
    <property type="molecule type" value="Genomic_DNA"/>
</dbReference>
<evidence type="ECO:0000313" key="1">
    <source>
        <dbReference type="EMBL" id="XBH21425.1"/>
    </source>
</evidence>
<proteinExistence type="predicted"/>
<gene>
    <name evidence="1" type="ORF">V5R04_14615</name>
</gene>
<reference evidence="1" key="1">
    <citation type="submission" date="2024-02" db="EMBL/GenBank/DDBJ databases">
        <title>Tomenella chthoni gen. nov. sp. nov., a member of the family Jonesiaceae isolated from bat guano.</title>
        <authorList>
            <person name="Miller S.L."/>
            <person name="King J."/>
            <person name="Sankaranarayanan K."/>
            <person name="Lawson P.A."/>
        </authorList>
    </citation>
    <scope>NUCLEOTIDE SEQUENCE</scope>
    <source>
        <strain evidence="1">BS-20</strain>
    </source>
</reference>
<organism evidence="1">
    <name type="scientific">Jonesiaceae bacterium BS-20</name>
    <dbReference type="NCBI Taxonomy" id="3120821"/>
    <lineage>
        <taxon>Bacteria</taxon>
        <taxon>Bacillati</taxon>
        <taxon>Actinomycetota</taxon>
        <taxon>Actinomycetes</taxon>
        <taxon>Micrococcales</taxon>
        <taxon>Jonesiaceae</taxon>
    </lineage>
</organism>
<protein>
    <submittedName>
        <fullName evidence="1">DUF3137 domain-containing protein</fullName>
    </submittedName>
</protein>
<dbReference type="AlphaFoldDB" id="A0AAU7DWJ8"/>
<accession>A0AAU7DWJ8</accession>
<name>A0AAU7DWJ8_9MICO</name>